<feature type="compositionally biased region" description="Basic and acidic residues" evidence="2">
    <location>
        <begin position="1"/>
        <end position="60"/>
    </location>
</feature>
<reference evidence="3" key="1">
    <citation type="submission" date="2021-06" db="EMBL/GenBank/DDBJ databases">
        <authorList>
            <person name="Kallberg Y."/>
            <person name="Tangrot J."/>
            <person name="Rosling A."/>
        </authorList>
    </citation>
    <scope>NUCLEOTIDE SEQUENCE</scope>
    <source>
        <strain evidence="3">BR232B</strain>
    </source>
</reference>
<accession>A0A9N8VY37</accession>
<feature type="region of interest" description="Disordered" evidence="2">
    <location>
        <begin position="1"/>
        <end position="67"/>
    </location>
</feature>
<feature type="coiled-coil region" evidence="1">
    <location>
        <begin position="237"/>
        <end position="493"/>
    </location>
</feature>
<proteinExistence type="predicted"/>
<organism evidence="3 4">
    <name type="scientific">Paraglomus brasilianum</name>
    <dbReference type="NCBI Taxonomy" id="144538"/>
    <lineage>
        <taxon>Eukaryota</taxon>
        <taxon>Fungi</taxon>
        <taxon>Fungi incertae sedis</taxon>
        <taxon>Mucoromycota</taxon>
        <taxon>Glomeromycotina</taxon>
        <taxon>Glomeromycetes</taxon>
        <taxon>Paraglomerales</taxon>
        <taxon>Paraglomeraceae</taxon>
        <taxon>Paraglomus</taxon>
    </lineage>
</organism>
<protein>
    <submittedName>
        <fullName evidence="3">4054_t:CDS:1</fullName>
    </submittedName>
</protein>
<evidence type="ECO:0000256" key="2">
    <source>
        <dbReference type="SAM" id="MobiDB-lite"/>
    </source>
</evidence>
<keyword evidence="1" id="KW-0175">Coiled coil</keyword>
<evidence type="ECO:0000313" key="4">
    <source>
        <dbReference type="Proteomes" id="UP000789739"/>
    </source>
</evidence>
<name>A0A9N8VY37_9GLOM</name>
<dbReference type="EMBL" id="CAJVPI010000048">
    <property type="protein sequence ID" value="CAG8466625.1"/>
    <property type="molecule type" value="Genomic_DNA"/>
</dbReference>
<feature type="region of interest" description="Disordered" evidence="2">
    <location>
        <begin position="136"/>
        <end position="162"/>
    </location>
</feature>
<gene>
    <name evidence="3" type="ORF">PBRASI_LOCUS863</name>
</gene>
<sequence>MLEANQKPEDYDKIKTTTKTRLDQAEKDRDAYLAELTKEQEKSKNLIDPKDLEQKAKEAARQQAGLKTENEVNTQLDKIAQQLGLGNHNNLTNDNLTNLQGAEKERNQGRQNLRTDNLTTLPQIPEGETLQTLLERPTQQEKEEAVNNARQQEANKYNGYIDPTDKNQLKPEAEKAGFGFTQQDIDNAIRQSRIPRTNMKDELILILTGKTGLILLTQNQLGVGDLTKLPDLKGKSLEQLLTDNEKLLKAQQQLTEKNNSLNLNLNNANEQVKNYQDGLKALVRQSGQLKQFQNDLEKLQNQLLQEKEGRELEKKIREGYQSIITSLNDKLADKDNKLKEVKLAQEKIREENNELIQKNESLLDMKNNLEDQLEQEIIEKTSLMQEKEVLTTEKQEIEAKLNQELEKVLSELEKKTQNNQQIKAEINKLKKTKKTTIREGTKDQEKEIKELKEEIEKEKTSHQNKQKKYEENLNNLKDELDKEKEAHQGTKDSLTKIEQQIIEELNNTLKLDLQNPTLKQVITRIRELINKDPLNDENVKKELAAAQATIIQLQKQLAERPDTPFGEDLAVIKETDLQSLEQLFPNQLDNHFREQIRQATNYQQLATARQNFIQKHISKNSGNQQVVTQPHLPAIQQPPKERII</sequence>
<comment type="caution">
    <text evidence="3">The sequence shown here is derived from an EMBL/GenBank/DDBJ whole genome shotgun (WGS) entry which is preliminary data.</text>
</comment>
<dbReference type="OrthoDB" id="2445683at2759"/>
<dbReference type="AlphaFoldDB" id="A0A9N8VY37"/>
<keyword evidence="4" id="KW-1185">Reference proteome</keyword>
<evidence type="ECO:0000313" key="3">
    <source>
        <dbReference type="EMBL" id="CAG8466625.1"/>
    </source>
</evidence>
<evidence type="ECO:0000256" key="1">
    <source>
        <dbReference type="SAM" id="Coils"/>
    </source>
</evidence>
<dbReference type="Proteomes" id="UP000789739">
    <property type="component" value="Unassembled WGS sequence"/>
</dbReference>